<dbReference type="InterPro" id="IPR029063">
    <property type="entry name" value="SAM-dependent_MTases_sf"/>
</dbReference>
<name>A0A7S2YND8_9STRA</name>
<dbReference type="SUPFAM" id="SSF53335">
    <property type="entry name" value="S-adenosyl-L-methionine-dependent methyltransferases"/>
    <property type="match status" value="1"/>
</dbReference>
<protein>
    <recommendedName>
        <fullName evidence="2">Methyltransferase domain-containing protein</fullName>
    </recommendedName>
</protein>
<dbReference type="EMBL" id="HBHT01033135">
    <property type="protein sequence ID" value="CAD9985617.1"/>
    <property type="molecule type" value="Transcribed_RNA"/>
</dbReference>
<evidence type="ECO:0000313" key="1">
    <source>
        <dbReference type="EMBL" id="CAD9985617.1"/>
    </source>
</evidence>
<sequence length="348" mass="40351">MSHSMCLERTTLLRRRRRRRAGSTTTFLGILLVVLLHCFNNVHAIDRSRSYPMYACPTQFEERRVEVDLYQQDNEKHHLQNVTHFVQTIRHQTADYWGRTYEELKQGLYPWKSNIFQKIELHNGDSIYESASGVGMNLLLTLEIMAEVQNVSNLVVYGNDYIAQSAALANALLDDRDTLPNGARKGVICQGDSSNLDFVPSNSFDVVFTGYINPLRDPLGYGGDDNKNDVASLWYRYKRLCQGGQRRHDGRHHQERILRNMQRIQEDWFDAWVSELIRIAKPGAPVLIEQVAHNICTSLDDWGGVDDEFWLQHGIHRYGWDIDPASIEFQNDETMEIGRYNVMMRKNK</sequence>
<proteinExistence type="predicted"/>
<organism evidence="1">
    <name type="scientific">Entomoneis paludosa</name>
    <dbReference type="NCBI Taxonomy" id="265537"/>
    <lineage>
        <taxon>Eukaryota</taxon>
        <taxon>Sar</taxon>
        <taxon>Stramenopiles</taxon>
        <taxon>Ochrophyta</taxon>
        <taxon>Bacillariophyta</taxon>
        <taxon>Bacillariophyceae</taxon>
        <taxon>Bacillariophycidae</taxon>
        <taxon>Entomoneidaceae</taxon>
        <taxon>Entomoneis</taxon>
    </lineage>
</organism>
<gene>
    <name evidence="1" type="ORF">APAL1065_LOCUS22286</name>
</gene>
<dbReference type="AlphaFoldDB" id="A0A7S2YND8"/>
<evidence type="ECO:0008006" key="2">
    <source>
        <dbReference type="Google" id="ProtNLM"/>
    </source>
</evidence>
<accession>A0A7S2YND8</accession>
<reference evidence="1" key="1">
    <citation type="submission" date="2021-01" db="EMBL/GenBank/DDBJ databases">
        <authorList>
            <person name="Corre E."/>
            <person name="Pelletier E."/>
            <person name="Niang G."/>
            <person name="Scheremetjew M."/>
            <person name="Finn R."/>
            <person name="Kale V."/>
            <person name="Holt S."/>
            <person name="Cochrane G."/>
            <person name="Meng A."/>
            <person name="Brown T."/>
            <person name="Cohen L."/>
        </authorList>
    </citation>
    <scope>NUCLEOTIDE SEQUENCE</scope>
    <source>
        <strain evidence="1">CCMP125</strain>
    </source>
</reference>